<dbReference type="InterPro" id="IPR011989">
    <property type="entry name" value="ARM-like"/>
</dbReference>
<keyword evidence="1" id="KW-1133">Transmembrane helix</keyword>
<organism evidence="2 3">
    <name type="scientific">Bacillus taeanensis</name>
    <dbReference type="NCBI Taxonomy" id="273032"/>
    <lineage>
        <taxon>Bacteria</taxon>
        <taxon>Bacillati</taxon>
        <taxon>Bacillota</taxon>
        <taxon>Bacilli</taxon>
        <taxon>Bacillales</taxon>
        <taxon>Bacillaceae</taxon>
        <taxon>Bacillus</taxon>
    </lineage>
</organism>
<dbReference type="Gene3D" id="1.25.10.10">
    <property type="entry name" value="Leucine-rich Repeat Variant"/>
    <property type="match status" value="1"/>
</dbReference>
<evidence type="ECO:0008006" key="4">
    <source>
        <dbReference type="Google" id="ProtNLM"/>
    </source>
</evidence>
<dbReference type="Pfam" id="PF13646">
    <property type="entry name" value="HEAT_2"/>
    <property type="match status" value="1"/>
</dbReference>
<name>A0A366Y3C7_9BACI</name>
<keyword evidence="1" id="KW-0472">Membrane</keyword>
<protein>
    <recommendedName>
        <fullName evidence="4">HEAT repeat domain-containing protein</fullName>
    </recommendedName>
</protein>
<dbReference type="Proteomes" id="UP000253314">
    <property type="component" value="Unassembled WGS sequence"/>
</dbReference>
<proteinExistence type="predicted"/>
<sequence length="346" mass="41447">MLVIVTQFIILFFIMLISLFLFLIVWKYYRNKQETKQQTVKRDLLSKLNRYIQQSEFPKEYNLEDSLVFHGVEEALAEYGSFVRDVETSRYIREYVEKNFTPYYRRLLSHRSWSIRMNTLYRIDDFQMTTLHKELMKLYRSSETTKLEKYQIMRIFATLQHENLFYMLGGQGEGLPNFYYRDILLRLDEAFFAKFIERSKEYSLPLLEGLLDAVGEKRDITYLSFVEQMLLHSSIEIRIRALKAISKLGYIQRYDIVFQLAQSNSWQERLMCARILAKVQTKDSLSFLKTMMSDSSWWVRSAAAQSVLEFADGRKILSEISNHHEDQYARDMAKEWLERRELVHDS</sequence>
<dbReference type="OrthoDB" id="2112914at2"/>
<dbReference type="AlphaFoldDB" id="A0A366Y3C7"/>
<evidence type="ECO:0000256" key="1">
    <source>
        <dbReference type="SAM" id="Phobius"/>
    </source>
</evidence>
<reference evidence="2 3" key="1">
    <citation type="submission" date="2018-07" db="EMBL/GenBank/DDBJ databases">
        <title>Lottiidibacillus patelloidae gen. nov., sp. nov., isolated from the intestinal tract of a marine limpet and the reclassification of B. taeanensis BH030017T, B. algicola KMM 3737T and B. hwajinpoensis SW-72T as genus Lottiidibacillus.</title>
        <authorList>
            <person name="Liu R."/>
            <person name="Huang Z."/>
        </authorList>
    </citation>
    <scope>NUCLEOTIDE SEQUENCE [LARGE SCALE GENOMIC DNA]</scope>
    <source>
        <strain evidence="2 3">BH030017</strain>
    </source>
</reference>
<feature type="transmembrane region" description="Helical" evidence="1">
    <location>
        <begin position="6"/>
        <end position="26"/>
    </location>
</feature>
<dbReference type="InterPro" id="IPR016024">
    <property type="entry name" value="ARM-type_fold"/>
</dbReference>
<keyword evidence="3" id="KW-1185">Reference proteome</keyword>
<evidence type="ECO:0000313" key="3">
    <source>
        <dbReference type="Proteomes" id="UP000253314"/>
    </source>
</evidence>
<evidence type="ECO:0000313" key="2">
    <source>
        <dbReference type="EMBL" id="RBW71509.1"/>
    </source>
</evidence>
<dbReference type="SUPFAM" id="SSF48371">
    <property type="entry name" value="ARM repeat"/>
    <property type="match status" value="1"/>
</dbReference>
<keyword evidence="1" id="KW-0812">Transmembrane</keyword>
<accession>A0A366Y3C7</accession>
<comment type="caution">
    <text evidence="2">The sequence shown here is derived from an EMBL/GenBank/DDBJ whole genome shotgun (WGS) entry which is preliminary data.</text>
</comment>
<dbReference type="EMBL" id="QOCW01000001">
    <property type="protein sequence ID" value="RBW71509.1"/>
    <property type="molecule type" value="Genomic_DNA"/>
</dbReference>
<gene>
    <name evidence="2" type="ORF">DS031_01810</name>
</gene>
<dbReference type="RefSeq" id="WP_113804211.1">
    <property type="nucleotide sequence ID" value="NZ_QOCW01000001.1"/>
</dbReference>